<gene>
    <name evidence="7" type="ORF">EP867_02445</name>
</gene>
<keyword evidence="5" id="KW-0862">Zinc</keyword>
<sequence>MIPVFANSAFVPVRRFLVQRGGGFSRLRLKVRYGLFRHPEAGPVLIDTGYSYAVTEGAGRSLPLKLYARALQITPDAQPVDFLARQGLRPADIKVVIVTHYHADHISGLGLFPRARVIGHGGALRAIRAAGTLGNLRHGVFPELLPEDLESRLTEVESLPLRESPPSGRDLFGDGSVLAVALPGHAEGHFGLWFAQAKLLYAVDTEWVKQALSPGGTPPVTSSLVASDTTSAADSRRFVREAEARGAKIVLCHDPAPTPFDEGEPA</sequence>
<keyword evidence="3" id="KW-0479">Metal-binding</keyword>
<reference evidence="7 8" key="1">
    <citation type="journal article" date="2015" name="Int. J. Syst. Evol. Microbiol.">
        <title>Gemmobacter intermedius sp. nov., isolated from a white stork (Ciconia ciconia).</title>
        <authorList>
            <person name="Kampfer P."/>
            <person name="Jerzak L."/>
            <person name="Wilharm G."/>
            <person name="Golke J."/>
            <person name="Busse H.J."/>
            <person name="Glaeser S.P."/>
        </authorList>
    </citation>
    <scope>NUCLEOTIDE SEQUENCE [LARGE SCALE GENOMIC DNA]</scope>
    <source>
        <strain evidence="7 8">119/4</strain>
    </source>
</reference>
<dbReference type="OrthoDB" id="9773738at2"/>
<evidence type="ECO:0000256" key="2">
    <source>
        <dbReference type="ARBA" id="ARBA00007749"/>
    </source>
</evidence>
<protein>
    <submittedName>
        <fullName evidence="7">MBL fold metallo-hydrolase</fullName>
    </submittedName>
</protein>
<evidence type="ECO:0000256" key="4">
    <source>
        <dbReference type="ARBA" id="ARBA00022801"/>
    </source>
</evidence>
<dbReference type="SMART" id="SM00849">
    <property type="entry name" value="Lactamase_B"/>
    <property type="match status" value="1"/>
</dbReference>
<dbReference type="Proteomes" id="UP000287168">
    <property type="component" value="Unassembled WGS sequence"/>
</dbReference>
<dbReference type="InterPro" id="IPR001279">
    <property type="entry name" value="Metallo-B-lactamas"/>
</dbReference>
<organism evidence="7 8">
    <name type="scientific">Falsigemmobacter intermedius</name>
    <dbReference type="NCBI Taxonomy" id="1553448"/>
    <lineage>
        <taxon>Bacteria</taxon>
        <taxon>Pseudomonadati</taxon>
        <taxon>Pseudomonadota</taxon>
        <taxon>Alphaproteobacteria</taxon>
        <taxon>Rhodobacterales</taxon>
        <taxon>Paracoccaceae</taxon>
        <taxon>Falsigemmobacter</taxon>
    </lineage>
</organism>
<dbReference type="RefSeq" id="WP_128486623.1">
    <property type="nucleotide sequence ID" value="NZ_JBHLXB010000170.1"/>
</dbReference>
<keyword evidence="4 7" id="KW-0378">Hydrolase</keyword>
<dbReference type="CDD" id="cd07730">
    <property type="entry name" value="metallo-hydrolase-like_MBL-fold"/>
    <property type="match status" value="1"/>
</dbReference>
<dbReference type="EMBL" id="SBLC01000003">
    <property type="protein sequence ID" value="RWY44261.1"/>
    <property type="molecule type" value="Genomic_DNA"/>
</dbReference>
<comment type="similarity">
    <text evidence="2">Belongs to the metallo-beta-lactamase superfamily.</text>
</comment>
<evidence type="ECO:0000313" key="8">
    <source>
        <dbReference type="Proteomes" id="UP000287168"/>
    </source>
</evidence>
<dbReference type="GO" id="GO:0046872">
    <property type="term" value="F:metal ion binding"/>
    <property type="evidence" value="ECO:0007669"/>
    <property type="project" value="UniProtKB-KW"/>
</dbReference>
<dbReference type="Gene3D" id="3.60.15.10">
    <property type="entry name" value="Ribonuclease Z/Hydroxyacylglutathione hydrolase-like"/>
    <property type="match status" value="1"/>
</dbReference>
<dbReference type="InterPro" id="IPR036866">
    <property type="entry name" value="RibonucZ/Hydroxyglut_hydro"/>
</dbReference>
<feature type="domain" description="Metallo-beta-lactamase" evidence="6">
    <location>
        <begin position="30"/>
        <end position="253"/>
    </location>
</feature>
<name>A0A444MFD0_9RHOB</name>
<keyword evidence="8" id="KW-1185">Reference proteome</keyword>
<evidence type="ECO:0000259" key="6">
    <source>
        <dbReference type="SMART" id="SM00849"/>
    </source>
</evidence>
<accession>A0A444MFD0</accession>
<evidence type="ECO:0000256" key="1">
    <source>
        <dbReference type="ARBA" id="ARBA00001947"/>
    </source>
</evidence>
<dbReference type="InterPro" id="IPR051013">
    <property type="entry name" value="MBL_superfamily_lactonases"/>
</dbReference>
<evidence type="ECO:0000256" key="5">
    <source>
        <dbReference type="ARBA" id="ARBA00022833"/>
    </source>
</evidence>
<evidence type="ECO:0000256" key="3">
    <source>
        <dbReference type="ARBA" id="ARBA00022723"/>
    </source>
</evidence>
<dbReference type="Pfam" id="PF00753">
    <property type="entry name" value="Lactamase_B"/>
    <property type="match status" value="1"/>
</dbReference>
<dbReference type="GO" id="GO:0016787">
    <property type="term" value="F:hydrolase activity"/>
    <property type="evidence" value="ECO:0007669"/>
    <property type="project" value="UniProtKB-KW"/>
</dbReference>
<dbReference type="AlphaFoldDB" id="A0A444MFD0"/>
<proteinExistence type="inferred from homology"/>
<dbReference type="PANTHER" id="PTHR42978">
    <property type="entry name" value="QUORUM-QUENCHING LACTONASE YTNP-RELATED-RELATED"/>
    <property type="match status" value="1"/>
</dbReference>
<dbReference type="SUPFAM" id="SSF56281">
    <property type="entry name" value="Metallo-hydrolase/oxidoreductase"/>
    <property type="match status" value="1"/>
</dbReference>
<comment type="caution">
    <text evidence="7">The sequence shown here is derived from an EMBL/GenBank/DDBJ whole genome shotgun (WGS) entry which is preliminary data.</text>
</comment>
<comment type="cofactor">
    <cofactor evidence="1">
        <name>Zn(2+)</name>
        <dbReference type="ChEBI" id="CHEBI:29105"/>
    </cofactor>
</comment>
<evidence type="ECO:0000313" key="7">
    <source>
        <dbReference type="EMBL" id="RWY44261.1"/>
    </source>
</evidence>
<dbReference type="PANTHER" id="PTHR42978:SF2">
    <property type="entry name" value="102 KBASES UNSTABLE REGION: FROM 1 TO 119443"/>
    <property type="match status" value="1"/>
</dbReference>